<dbReference type="InterPro" id="IPR036429">
    <property type="entry name" value="SpoA-like_sf"/>
</dbReference>
<dbReference type="EMBL" id="VHSG01000018">
    <property type="protein sequence ID" value="TQV73418.1"/>
    <property type="molecule type" value="Genomic_DNA"/>
</dbReference>
<evidence type="ECO:0000259" key="1">
    <source>
        <dbReference type="Pfam" id="PF01052"/>
    </source>
</evidence>
<dbReference type="Pfam" id="PF01052">
    <property type="entry name" value="FliMN_C"/>
    <property type="match status" value="1"/>
</dbReference>
<proteinExistence type="predicted"/>
<gene>
    <name evidence="2" type="ORF">FKG94_17085</name>
</gene>
<dbReference type="RefSeq" id="WP_142905546.1">
    <property type="nucleotide sequence ID" value="NZ_ML660097.1"/>
</dbReference>
<keyword evidence="3" id="KW-1185">Reference proteome</keyword>
<organism evidence="2 3">
    <name type="scientific">Exilibacterium tricleocarpae</name>
    <dbReference type="NCBI Taxonomy" id="2591008"/>
    <lineage>
        <taxon>Bacteria</taxon>
        <taxon>Pseudomonadati</taxon>
        <taxon>Pseudomonadota</taxon>
        <taxon>Gammaproteobacteria</taxon>
        <taxon>Cellvibrionales</taxon>
        <taxon>Cellvibrionaceae</taxon>
        <taxon>Exilibacterium</taxon>
    </lineage>
</organism>
<evidence type="ECO:0000313" key="3">
    <source>
        <dbReference type="Proteomes" id="UP000319732"/>
    </source>
</evidence>
<dbReference type="Proteomes" id="UP000319732">
    <property type="component" value="Unassembled WGS sequence"/>
</dbReference>
<protein>
    <recommendedName>
        <fullName evidence="1">Flagellar motor switch protein FliN-like C-terminal domain-containing protein</fullName>
    </recommendedName>
</protein>
<comment type="caution">
    <text evidence="2">The sequence shown here is derived from an EMBL/GenBank/DDBJ whole genome shotgun (WGS) entry which is preliminary data.</text>
</comment>
<dbReference type="SUPFAM" id="SSF101801">
    <property type="entry name" value="Surface presentation of antigens (SPOA)"/>
    <property type="match status" value="1"/>
</dbReference>
<dbReference type="AlphaFoldDB" id="A0A545T891"/>
<accession>A0A545T891</accession>
<reference evidence="2 3" key="1">
    <citation type="submission" date="2019-06" db="EMBL/GenBank/DDBJ databases">
        <title>Whole genome sequence for Cellvibrionaceae sp. R142.</title>
        <authorList>
            <person name="Wang G."/>
        </authorList>
    </citation>
    <scope>NUCLEOTIDE SEQUENCE [LARGE SCALE GENOMIC DNA]</scope>
    <source>
        <strain evidence="2 3">R142</strain>
    </source>
</reference>
<name>A0A545T891_9GAMM</name>
<dbReference type="Gene3D" id="2.30.330.10">
    <property type="entry name" value="SpoA-like"/>
    <property type="match status" value="1"/>
</dbReference>
<feature type="domain" description="Flagellar motor switch protein FliN-like C-terminal" evidence="1">
    <location>
        <begin position="201"/>
        <end position="266"/>
    </location>
</feature>
<sequence>MKARPYLLLGRSQLAQLQTSLDGDLQYWRETWVPGLAAQVSTVELIDAGPAQSEAGEESKTHLRVVSETGELAAVLIADCGVIASLLLGFPAAEPEGVSEASLTQSLVEQALADLHCRLVGAAGAGLTVARGGTANIVADLVTGREVKRGVCRLAITLGDYRLTAFYPVSTLSQRVVMQPSEAAETTPVASVREALSGKTVSAHLVLGEAELELEALARLRVGDVIRLDKGLDDPLRLDIALSTTGFSGYLARCNDQFAFQVSGLVQR</sequence>
<evidence type="ECO:0000313" key="2">
    <source>
        <dbReference type="EMBL" id="TQV73418.1"/>
    </source>
</evidence>
<dbReference type="InterPro" id="IPR001543">
    <property type="entry name" value="FliN-like_C"/>
</dbReference>